<dbReference type="RefSeq" id="XP_015653555.1">
    <property type="nucleotide sequence ID" value="XM_015807897.1"/>
</dbReference>
<feature type="compositionally biased region" description="Low complexity" evidence="1">
    <location>
        <begin position="200"/>
        <end position="213"/>
    </location>
</feature>
<accession>A0A0M9FSS3</accession>
<feature type="region of interest" description="Disordered" evidence="1">
    <location>
        <begin position="186"/>
        <end position="231"/>
    </location>
</feature>
<feature type="compositionally biased region" description="Basic and acidic residues" evidence="1">
    <location>
        <begin position="911"/>
        <end position="932"/>
    </location>
</feature>
<feature type="compositionally biased region" description="Basic and acidic residues" evidence="1">
    <location>
        <begin position="1810"/>
        <end position="1825"/>
    </location>
</feature>
<comment type="caution">
    <text evidence="2">The sequence shown here is derived from an EMBL/GenBank/DDBJ whole genome shotgun (WGS) entry which is preliminary data.</text>
</comment>
<feature type="compositionally biased region" description="Polar residues" evidence="1">
    <location>
        <begin position="1769"/>
        <end position="1784"/>
    </location>
</feature>
<feature type="compositionally biased region" description="Low complexity" evidence="1">
    <location>
        <begin position="1607"/>
        <end position="1626"/>
    </location>
</feature>
<feature type="compositionally biased region" description="Polar residues" evidence="1">
    <location>
        <begin position="1369"/>
        <end position="1387"/>
    </location>
</feature>
<feature type="compositionally biased region" description="Basic and acidic residues" evidence="1">
    <location>
        <begin position="2648"/>
        <end position="2660"/>
    </location>
</feature>
<organism evidence="2 3">
    <name type="scientific">Leptomonas pyrrhocoris</name>
    <name type="common">Firebug parasite</name>
    <dbReference type="NCBI Taxonomy" id="157538"/>
    <lineage>
        <taxon>Eukaryota</taxon>
        <taxon>Discoba</taxon>
        <taxon>Euglenozoa</taxon>
        <taxon>Kinetoplastea</taxon>
        <taxon>Metakinetoplastina</taxon>
        <taxon>Trypanosomatida</taxon>
        <taxon>Trypanosomatidae</taxon>
        <taxon>Leishmaniinae</taxon>
        <taxon>Leptomonas</taxon>
    </lineage>
</organism>
<feature type="region of interest" description="Disordered" evidence="1">
    <location>
        <begin position="2640"/>
        <end position="2663"/>
    </location>
</feature>
<dbReference type="EMBL" id="LGTL01000026">
    <property type="protein sequence ID" value="KPA75116.1"/>
    <property type="molecule type" value="Genomic_DNA"/>
</dbReference>
<dbReference type="GeneID" id="26909066"/>
<feature type="region of interest" description="Disordered" evidence="1">
    <location>
        <begin position="1362"/>
        <end position="1391"/>
    </location>
</feature>
<evidence type="ECO:0000313" key="3">
    <source>
        <dbReference type="Proteomes" id="UP000037923"/>
    </source>
</evidence>
<feature type="region of interest" description="Disordered" evidence="1">
    <location>
        <begin position="2141"/>
        <end position="2257"/>
    </location>
</feature>
<proteinExistence type="predicted"/>
<feature type="compositionally biased region" description="Low complexity" evidence="1">
    <location>
        <begin position="1407"/>
        <end position="1421"/>
    </location>
</feature>
<sequence>MPSSTPSPQQAADLAEVPIAVHPYNLDSVFLSKTIVSLQEMFTNTVDGRFDLSPLPANTAVALPTKTEVEAVAAPSTAVPLAERNVSSALPFSGGSQPYVASTPRDASSAHSTSSVQQHQQVAQTADAQRVPPHGSPKANNATPVFTRSMSSSSEAHASPHLTVVPLDSYHLLLSFREVDLAETAASTQNRSDGEGSSGDADFAAATRRATSSVEKLSAKAPGPRPPRSGVSVVRRLEGDMRGSCCCSPSLHTASSSTTAAAAADGQSVYPTLSRLAHDLPFRGFDGWVRDYTAYGLSRNATALRGAWRDKLREGEENVDTEEEDNAGGHGDASILLPTGTVMEATTGTVPADDADGASPPAQPHADTLDSAQDGAASSRSSPVVQKPSASSPDGCGDDGSKSTVKIEPAIAAAADVADGDVPPQDAGNTAIAASAAADADAPTACVPDSGEDGKQSVTLEGKAVSPSLDRLNCSSTTASSSMTSSCSPPSDDNTVTRDMNHHNNDAAAAEKGRAGAVGGVEQPKTTAAGEAGTTDAHDTPLQPPSPHTEQLWSDERRREAQVSSQLAHRFVVSDNTQHAIWAIEVTVPAMQVRVVPPAEFYSLEGKSDDGDVEQDAGDDNNSHGDTTGEAAMRLPRKRSATAVTQARPATTTKNGSAGMPAQQRSPSPADPRSAVHHNNTDDDGDKTKESPLPAQASAVGISPSCSASVVTQPPHGASSSTSQSCHTRRGRSSKSASPSVALAQAALTPLIGGARGFVDGHFSVARFNAPGALCWRVDETDDDEEEENTCLAAEDPLRYVQHHRRCAVLFISDVGNCAIRYANFHNRLVRTIAGMNGVPGYRDGSCASSLLRAATALAWCSAGLLFTDGPNNVVRLITHVNRQTHPHTAKGRSSQDAIATEAAQSEAEDEPHQRDVGADEEMGKAAKRGDEAAAQPAQLPGRPSSADPASLAVASSDHAAAGKNDDPPSANSKDAPDSSPAADIAGENASMKADDQSTSVAANPALPLPRTPELSDTCASNVNVNVNHASDSKAERAATSSVVPRVWTLAGCCVTRTEITAGEEKSGATRAAAASYVDGRTPTHACFGYLSDMALWADETGDTQLYLVDQTHHAVRVVDVEGGVSTYVGPLDYSAPTASTRSEASHERSGLGGAAADALPPGLVYPSCLAMAALIKERSPALMDSTNAGMLTPQPYLCSSTPLLFVASAVTGVVSVLLPISQRSELVPWNVAAALQQSAQVSKGNEDAAKRNGEASAAFLQRIHNALSLGVATEGRRTIGEATAPSLKHVVAGWGVEDDEESGCAAHGDGVGAASAYTRSVLRHARLQQALLYLRLRFPWVLPPAVPQLSSRLVAGCTCHVSGKRRGSSTQRRSVTSFAPPQSAAQPTPLAGAGVGVSLLPRSSRSLTSGGGYRASSSPVASPPARPLQPHRLLFSTPPRHPVVGVPYTHSITDPRTAAAAREVADLLLHGPPCAAAAAAPRLVEVEDADGVEAAEEPRKAGRRPSNAQDDERVAAEMLEAQQKRGSSSSSSSSNPLPADDDGDAERDEEREAVDGGDGSVHHNDGREEDEREEGERPVAKPRSQWLPPPTKSVSRSPVGTPRGGAATASAAAATTDVTEAVDTTPLPPSPSSYAAKFERLPAEQRQLRVLQTLEEPTPRAGSGAAPRELSASPSPKKVRTSKEALPRKTGRQHAYPNAEDDRHGSAREKGDSTESSASSLHQRQQQPSRKCRTPSRSPNSSSGRASPPLTPRSMTAHQLMQRRRTSRSNTAPHVPSVGSTAGTGKGVSQEKEKAPTKGSVAGPQGTRSTEKEEGREGRADSPCRGRSPSHAVHEAGDAPPLRPSAERGTAPVLLATPSLFHDAYDAAVRRLFRVYAYFATRTVTHAVVAGTRRPSREVEHYSMSFSAFHRFVVLTGYVDYLADVAAAAAAAATNKEKHEEAPPEKWSTNLTQVQRRGAVAAAASRPNGKSASLVRGSTHPTASSPSPSSSAPSLQSSSSLPPPPLQLLPLAVTDSRAVVDVLYSCGVRTQGYHVVTRMDFQAFRRAVLLLRTWASTAHTHDELWKRRPSSSAAAAARNVNLKEDHNDGDDDNDRDAAAFAFLDRVPSLDALSAEEVVAAYAEVYAQAVRTVPALHALHPGARLATDGEGRTTEGEKEDEEEENPRQPNASSGSNAAHVVPQLPCSTRSSSLRSLEDAMGLGNGAADADRSSKASSSDSKVGSDHAEQHARSSLQVPSDDDRSAAAATPPVSPISLAKNGEDVSCILLDEDNRKEGPASGSAAPPSYVHSALTREERLALDDLLRLLQRNEGTLRQLFDAYSVPVVVHRSSRYEAPRSAAAAAAASNPCSLMLGDSCSQGSRDASQVVCGGGGEGGRGRRGARKALGSASASLNSTALPPPPQQRPQPRREETSRVGPTAAARSTASPAEAALCYVRLALPSTRQDMWWKVQQLYTMSALESKEVFERTSHTVRVVPYRLFVSLWRTLDVFPSLMTVTATQQAYWDAVTTTLLRGTCGSASAAAYDSALQTHVEQKNGSVFMSSPGPSSSSAPAGGAAAAKAKAARDKAIEELLFAHTGLTYPCFMEAVVRVAMTVFSHEVDRVAYPTSTAKTTGLMQWCNTQVRLGLVEQRTRKHLHRPAAAAIADEGRGGSRRRSDGEAGVGGGGACRSFAGAAASSLLATRGAGSSAVFPDHLQLFHVPSTQKKKAT</sequence>
<feature type="compositionally biased region" description="Polar residues" evidence="1">
    <location>
        <begin position="704"/>
        <end position="726"/>
    </location>
</feature>
<feature type="compositionally biased region" description="Acidic residues" evidence="1">
    <location>
        <begin position="317"/>
        <end position="326"/>
    </location>
</feature>
<feature type="region of interest" description="Disordered" evidence="1">
    <location>
        <begin position="1490"/>
        <end position="1848"/>
    </location>
</feature>
<feature type="region of interest" description="Disordered" evidence="1">
    <location>
        <begin position="1959"/>
        <end position="2003"/>
    </location>
</feature>
<evidence type="ECO:0000313" key="2">
    <source>
        <dbReference type="EMBL" id="KPA75116.1"/>
    </source>
</evidence>
<dbReference type="OMA" id="CAIRYAN"/>
<dbReference type="InterPro" id="IPR011042">
    <property type="entry name" value="6-blade_b-propeller_TolB-like"/>
</dbReference>
<feature type="region of interest" description="Disordered" evidence="1">
    <location>
        <begin position="1407"/>
        <end position="1441"/>
    </location>
</feature>
<feature type="compositionally biased region" description="Basic and acidic residues" evidence="1">
    <location>
        <begin position="1638"/>
        <end position="1648"/>
    </location>
</feature>
<feature type="compositionally biased region" description="Basic and acidic residues" evidence="1">
    <location>
        <begin position="2147"/>
        <end position="2156"/>
    </location>
</feature>
<feature type="region of interest" description="Disordered" evidence="1">
    <location>
        <begin position="315"/>
        <end position="403"/>
    </location>
</feature>
<keyword evidence="3" id="KW-1185">Reference proteome</keyword>
<feature type="compositionally biased region" description="Basic and acidic residues" evidence="1">
    <location>
        <begin position="2222"/>
        <end position="2231"/>
    </location>
</feature>
<feature type="region of interest" description="Disordered" evidence="1">
    <location>
        <begin position="605"/>
        <end position="740"/>
    </location>
</feature>
<reference evidence="2 3" key="1">
    <citation type="submission" date="2015-07" db="EMBL/GenBank/DDBJ databases">
        <title>High-quality genome of monoxenous trypanosomatid Leptomonas pyrrhocoris.</title>
        <authorList>
            <person name="Flegontov P."/>
            <person name="Butenko A."/>
            <person name="Firsov S."/>
            <person name="Vlcek C."/>
            <person name="Logacheva M.D."/>
            <person name="Field M."/>
            <person name="Filatov D."/>
            <person name="Flegontova O."/>
            <person name="Gerasimov E."/>
            <person name="Jackson A.P."/>
            <person name="Kelly S."/>
            <person name="Opperdoes F."/>
            <person name="O'Reilly A."/>
            <person name="Votypka J."/>
            <person name="Yurchenko V."/>
            <person name="Lukes J."/>
        </authorList>
    </citation>
    <scope>NUCLEOTIDE SEQUENCE [LARGE SCALE GENOMIC DNA]</scope>
    <source>
        <strain evidence="2">H10</strain>
    </source>
</reference>
<gene>
    <name evidence="2" type="ORF">ABB37_08783</name>
</gene>
<dbReference type="PANTHER" id="PTHR46388:SF2">
    <property type="entry name" value="NHL REPEAT-CONTAINING PROTEIN 2"/>
    <property type="match status" value="1"/>
</dbReference>
<feature type="region of interest" description="Disordered" evidence="1">
    <location>
        <begin position="434"/>
        <end position="501"/>
    </location>
</feature>
<dbReference type="Proteomes" id="UP000037923">
    <property type="component" value="Unassembled WGS sequence"/>
</dbReference>
<feature type="region of interest" description="Disordered" evidence="1">
    <location>
        <begin position="885"/>
        <end position="1015"/>
    </location>
</feature>
<feature type="compositionally biased region" description="Low complexity" evidence="1">
    <location>
        <begin position="1984"/>
        <end position="2001"/>
    </location>
</feature>
<feature type="compositionally biased region" description="Polar residues" evidence="1">
    <location>
        <begin position="1715"/>
        <end position="1730"/>
    </location>
</feature>
<feature type="compositionally biased region" description="Polar residues" evidence="1">
    <location>
        <begin position="2185"/>
        <end position="2194"/>
    </location>
</feature>
<feature type="region of interest" description="Disordered" evidence="1">
    <location>
        <begin position="92"/>
        <end position="158"/>
    </location>
</feature>
<feature type="compositionally biased region" description="Basic and acidic residues" evidence="1">
    <location>
        <begin position="1701"/>
        <end position="1714"/>
    </location>
</feature>
<dbReference type="OrthoDB" id="273823at2759"/>
<feature type="region of interest" description="Disordered" evidence="1">
    <location>
        <begin position="2364"/>
        <end position="2425"/>
    </location>
</feature>
<feature type="compositionally biased region" description="Low complexity" evidence="1">
    <location>
        <begin position="106"/>
        <end position="129"/>
    </location>
</feature>
<feature type="compositionally biased region" description="Low complexity" evidence="1">
    <location>
        <begin position="474"/>
        <end position="491"/>
    </location>
</feature>
<feature type="compositionally biased region" description="Polar residues" evidence="1">
    <location>
        <begin position="376"/>
        <end position="392"/>
    </location>
</feature>
<dbReference type="Gene3D" id="2.120.10.30">
    <property type="entry name" value="TolB, C-terminal domain"/>
    <property type="match status" value="1"/>
</dbReference>
<feature type="compositionally biased region" description="Low complexity" evidence="1">
    <location>
        <begin position="968"/>
        <end position="984"/>
    </location>
</feature>
<feature type="compositionally biased region" description="Low complexity" evidence="1">
    <location>
        <begin position="1736"/>
        <end position="1749"/>
    </location>
</feature>
<dbReference type="VEuPathDB" id="TriTrypDB:LpyrH10_26_0780"/>
<name>A0A0M9FSS3_LEPPY</name>
<feature type="compositionally biased region" description="Polar residues" evidence="1">
    <location>
        <begin position="2167"/>
        <end position="2176"/>
    </location>
</feature>
<evidence type="ECO:0000256" key="1">
    <source>
        <dbReference type="SAM" id="MobiDB-lite"/>
    </source>
</evidence>
<protein>
    <submittedName>
        <fullName evidence="2">Uncharacterized protein</fullName>
    </submittedName>
</protein>
<dbReference type="PANTHER" id="PTHR46388">
    <property type="entry name" value="NHL REPEAT-CONTAINING PROTEIN 2"/>
    <property type="match status" value="1"/>
</dbReference>
<feature type="compositionally biased region" description="Basic and acidic residues" evidence="1">
    <location>
        <begin position="1549"/>
        <end position="1567"/>
    </location>
</feature>
<feature type="compositionally biased region" description="Low complexity" evidence="1">
    <location>
        <begin position="434"/>
        <end position="445"/>
    </location>
</feature>
<feature type="region of interest" description="Disordered" evidence="1">
    <location>
        <begin position="527"/>
        <end position="561"/>
    </location>
</feature>
<feature type="compositionally biased region" description="Polar residues" evidence="1">
    <location>
        <begin position="642"/>
        <end position="656"/>
    </location>
</feature>
<feature type="compositionally biased region" description="Polar residues" evidence="1">
    <location>
        <begin position="138"/>
        <end position="148"/>
    </location>
</feature>